<evidence type="ECO:0000256" key="3">
    <source>
        <dbReference type="ARBA" id="ARBA00022448"/>
    </source>
</evidence>
<feature type="transmembrane region" description="Helical" evidence="9">
    <location>
        <begin position="91"/>
        <end position="117"/>
    </location>
</feature>
<feature type="region of interest" description="Disordered" evidence="8">
    <location>
        <begin position="542"/>
        <end position="569"/>
    </location>
</feature>
<keyword evidence="4 9" id="KW-0812">Transmembrane</keyword>
<feature type="transmembrane region" description="Helical" evidence="9">
    <location>
        <begin position="48"/>
        <end position="70"/>
    </location>
</feature>
<keyword evidence="10" id="KW-1185">Reference proteome</keyword>
<sequence>MITFGNFKNLLSWRKIGCHLCTLAVALSFNNTWRTPRETFRYGGLQSLLLITVASALVAVPVVLLHLAVGQLSQQDAVGIWKAVPFFKGVGFLRLLISFLCSMYSMLYLALSVMYIFHTLNNSLSYGNCAELSHPPTETTEDSDDVQLTYNVTACLKETFLAPVDDRPEYYVALAFIVIVFWIVFPFILYNPVKLMKRMLYVLGPLVLLLAIIIVSVIGNKQKVELLSKVADWKNYVQPNIWHGALVQALLTSQTAGGYLISSGESIYADIDVQWNSLIFVATNIVASWAAVLFWFAIGGEGDKETGNLAVLMEIYKVSVEKNLSKAWPLLCFAMLALSGIITMLTFLHPLYDRYRRVGGYKWRHVSMGSSAVSAVGVIALVSVGGHGLEVVEDVVVPFLVSVATVLEISAFVFIYGWKVLVEDIEFLTGRKIKKIWVMSWCAVPGIIVPVALWWIISWFIKKQNWTEAPWEKAAVVSSVCVIFILFFTFAAVSVSKQVQYDFIGVRFSSLKQKLKSSFSPSRHWGPRDPITHHYWLASREEGGQSAPPTRNQRRQLGQFSGSSSFNDVSSSYSIKEMQVIAKKRRSNSDDWLVLYRKHYIAELCHKRCETRKRSKSLDWAVLPRLKLQSKYYSRKNIRIKETSFDTLF</sequence>
<feature type="transmembrane region" description="Helical" evidence="9">
    <location>
        <begin position="273"/>
        <end position="298"/>
    </location>
</feature>
<dbReference type="InterPro" id="IPR000175">
    <property type="entry name" value="Na/ntran_symport"/>
</dbReference>
<evidence type="ECO:0000256" key="1">
    <source>
        <dbReference type="ARBA" id="ARBA00004141"/>
    </source>
</evidence>
<proteinExistence type="inferred from homology"/>
<protein>
    <submittedName>
        <fullName evidence="11">Sodium-dependent nutrient amino acid transporter 1-like isoform X1</fullName>
    </submittedName>
</protein>
<evidence type="ECO:0000313" key="11">
    <source>
        <dbReference type="RefSeq" id="XP_064076422.1"/>
    </source>
</evidence>
<evidence type="ECO:0000256" key="2">
    <source>
        <dbReference type="ARBA" id="ARBA00006459"/>
    </source>
</evidence>
<feature type="transmembrane region" description="Helical" evidence="9">
    <location>
        <begin position="327"/>
        <end position="348"/>
    </location>
</feature>
<feature type="transmembrane region" description="Helical" evidence="9">
    <location>
        <begin position="170"/>
        <end position="188"/>
    </location>
</feature>
<dbReference type="RefSeq" id="XP_064076422.1">
    <property type="nucleotide sequence ID" value="XM_064220352.1"/>
</dbReference>
<organism evidence="10 11">
    <name type="scientific">Vanessa tameamea</name>
    <name type="common">Kamehameha butterfly</name>
    <dbReference type="NCBI Taxonomy" id="334116"/>
    <lineage>
        <taxon>Eukaryota</taxon>
        <taxon>Metazoa</taxon>
        <taxon>Ecdysozoa</taxon>
        <taxon>Arthropoda</taxon>
        <taxon>Hexapoda</taxon>
        <taxon>Insecta</taxon>
        <taxon>Pterygota</taxon>
        <taxon>Neoptera</taxon>
        <taxon>Endopterygota</taxon>
        <taxon>Lepidoptera</taxon>
        <taxon>Glossata</taxon>
        <taxon>Ditrysia</taxon>
        <taxon>Papilionoidea</taxon>
        <taxon>Nymphalidae</taxon>
        <taxon>Nymphalinae</taxon>
        <taxon>Vanessa</taxon>
    </lineage>
</organism>
<feature type="transmembrane region" description="Helical" evidence="9">
    <location>
        <begin position="369"/>
        <end position="389"/>
    </location>
</feature>
<dbReference type="InterPro" id="IPR037272">
    <property type="entry name" value="SNS_sf"/>
</dbReference>
<evidence type="ECO:0000313" key="10">
    <source>
        <dbReference type="Proteomes" id="UP001652626"/>
    </source>
</evidence>
<dbReference type="PANTHER" id="PTHR11616">
    <property type="entry name" value="SODIUM/CHLORIDE DEPENDENT TRANSPORTER"/>
    <property type="match status" value="1"/>
</dbReference>
<keyword evidence="7 9" id="KW-0472">Membrane</keyword>
<feature type="transmembrane region" description="Helical" evidence="9">
    <location>
        <begin position="473"/>
        <end position="493"/>
    </location>
</feature>
<feature type="transmembrane region" description="Helical" evidence="9">
    <location>
        <begin position="240"/>
        <end position="261"/>
    </location>
</feature>
<dbReference type="PROSITE" id="PS50267">
    <property type="entry name" value="NA_NEUROTRAN_SYMP_3"/>
    <property type="match status" value="1"/>
</dbReference>
<dbReference type="PRINTS" id="PR00176">
    <property type="entry name" value="NANEUSMPORT"/>
</dbReference>
<evidence type="ECO:0000256" key="9">
    <source>
        <dbReference type="SAM" id="Phobius"/>
    </source>
</evidence>
<keyword evidence="5" id="KW-0769">Symport</keyword>
<name>A0ABM4AYP7_VANTA</name>
<dbReference type="PANTHER" id="PTHR11616:SF240">
    <property type="entry name" value="BLOATED TUBULES, ISOFORM B-RELATED"/>
    <property type="match status" value="1"/>
</dbReference>
<feature type="transmembrane region" description="Helical" evidence="9">
    <location>
        <begin position="200"/>
        <end position="220"/>
    </location>
</feature>
<dbReference type="Pfam" id="PF00209">
    <property type="entry name" value="SNF"/>
    <property type="match status" value="1"/>
</dbReference>
<comment type="similarity">
    <text evidence="2">Belongs to the sodium:neurotransmitter symporter (SNF) (TC 2.A.22) family.</text>
</comment>
<feature type="transmembrane region" description="Helical" evidence="9">
    <location>
        <begin position="436"/>
        <end position="461"/>
    </location>
</feature>
<evidence type="ECO:0000256" key="7">
    <source>
        <dbReference type="ARBA" id="ARBA00023136"/>
    </source>
</evidence>
<gene>
    <name evidence="11" type="primary">LOC113404124</name>
</gene>
<evidence type="ECO:0000256" key="6">
    <source>
        <dbReference type="ARBA" id="ARBA00022989"/>
    </source>
</evidence>
<reference evidence="11" key="1">
    <citation type="submission" date="2025-08" db="UniProtKB">
        <authorList>
            <consortium name="RefSeq"/>
        </authorList>
    </citation>
    <scope>IDENTIFICATION</scope>
    <source>
        <tissue evidence="11">Whole body</tissue>
    </source>
</reference>
<evidence type="ECO:0000256" key="4">
    <source>
        <dbReference type="ARBA" id="ARBA00022692"/>
    </source>
</evidence>
<evidence type="ECO:0000256" key="5">
    <source>
        <dbReference type="ARBA" id="ARBA00022847"/>
    </source>
</evidence>
<dbReference type="SUPFAM" id="SSF161070">
    <property type="entry name" value="SNF-like"/>
    <property type="match status" value="1"/>
</dbReference>
<keyword evidence="6 9" id="KW-1133">Transmembrane helix</keyword>
<keyword evidence="3" id="KW-0813">Transport</keyword>
<feature type="transmembrane region" description="Helical" evidence="9">
    <location>
        <begin position="395"/>
        <end position="416"/>
    </location>
</feature>
<dbReference type="GeneID" id="113404124"/>
<feature type="compositionally biased region" description="Polar residues" evidence="8">
    <location>
        <begin position="547"/>
        <end position="560"/>
    </location>
</feature>
<accession>A0ABM4AYP7</accession>
<evidence type="ECO:0000256" key="8">
    <source>
        <dbReference type="SAM" id="MobiDB-lite"/>
    </source>
</evidence>
<dbReference type="Proteomes" id="UP001652626">
    <property type="component" value="Chromosome Z"/>
</dbReference>
<comment type="subcellular location">
    <subcellularLocation>
        <location evidence="1">Membrane</location>
        <topology evidence="1">Multi-pass membrane protein</topology>
    </subcellularLocation>
</comment>